<dbReference type="EMBL" id="JABDTM020027816">
    <property type="protein sequence ID" value="KAH0809940.1"/>
    <property type="molecule type" value="Genomic_DNA"/>
</dbReference>
<dbReference type="GO" id="GO:0001708">
    <property type="term" value="P:cell fate specification"/>
    <property type="evidence" value="ECO:0007669"/>
    <property type="project" value="TreeGrafter"/>
</dbReference>
<feature type="domain" description="T-box" evidence="8">
    <location>
        <begin position="1"/>
        <end position="163"/>
    </location>
</feature>
<dbReference type="InterPro" id="IPR008967">
    <property type="entry name" value="p53-like_TF_DNA-bd_sf"/>
</dbReference>
<evidence type="ECO:0000256" key="6">
    <source>
        <dbReference type="PROSITE-ProRule" id="PRU00201"/>
    </source>
</evidence>
<dbReference type="GO" id="GO:0000978">
    <property type="term" value="F:RNA polymerase II cis-regulatory region sequence-specific DNA binding"/>
    <property type="evidence" value="ECO:0007669"/>
    <property type="project" value="InterPro"/>
</dbReference>
<evidence type="ECO:0000256" key="7">
    <source>
        <dbReference type="SAM" id="MobiDB-lite"/>
    </source>
</evidence>
<dbReference type="SMART" id="SM00425">
    <property type="entry name" value="TBOX"/>
    <property type="match status" value="1"/>
</dbReference>
<dbReference type="InterPro" id="IPR018186">
    <property type="entry name" value="TF_T-box_CS"/>
</dbReference>
<keyword evidence="3 6" id="KW-0238">DNA-binding</keyword>
<proteinExistence type="predicted"/>
<dbReference type="Gene3D" id="2.60.40.820">
    <property type="entry name" value="Transcription factor, T-box"/>
    <property type="match status" value="1"/>
</dbReference>
<keyword evidence="2" id="KW-0805">Transcription regulation</keyword>
<dbReference type="SUPFAM" id="SSF49417">
    <property type="entry name" value="p53-like transcription factors"/>
    <property type="match status" value="1"/>
</dbReference>
<keyword evidence="5 6" id="KW-0539">Nucleus</keyword>
<dbReference type="PRINTS" id="PR00937">
    <property type="entry name" value="TBOX"/>
</dbReference>
<dbReference type="AlphaFoldDB" id="A0A8J6H8D3"/>
<evidence type="ECO:0000256" key="5">
    <source>
        <dbReference type="ARBA" id="ARBA00023242"/>
    </source>
</evidence>
<evidence type="ECO:0000256" key="2">
    <source>
        <dbReference type="ARBA" id="ARBA00023015"/>
    </source>
</evidence>
<comment type="caution">
    <text evidence="9">The sequence shown here is derived from an EMBL/GenBank/DDBJ whole genome shotgun (WGS) entry which is preliminary data.</text>
</comment>
<feature type="region of interest" description="Disordered" evidence="7">
    <location>
        <begin position="168"/>
        <end position="204"/>
    </location>
</feature>
<dbReference type="GO" id="GO:0000981">
    <property type="term" value="F:DNA-binding transcription factor activity, RNA polymerase II-specific"/>
    <property type="evidence" value="ECO:0007669"/>
    <property type="project" value="TreeGrafter"/>
</dbReference>
<dbReference type="Proteomes" id="UP000719412">
    <property type="component" value="Unassembled WGS sequence"/>
</dbReference>
<dbReference type="InterPro" id="IPR001699">
    <property type="entry name" value="TF_T-box"/>
</dbReference>
<dbReference type="Pfam" id="PF00907">
    <property type="entry name" value="T-box"/>
    <property type="match status" value="1"/>
</dbReference>
<feature type="region of interest" description="Disordered" evidence="7">
    <location>
        <begin position="332"/>
        <end position="351"/>
    </location>
</feature>
<accession>A0A8J6H8D3</accession>
<protein>
    <recommendedName>
        <fullName evidence="8">T-box domain-containing protein</fullName>
    </recommendedName>
</protein>
<dbReference type="InterPro" id="IPR036960">
    <property type="entry name" value="T-box_sf"/>
</dbReference>
<dbReference type="PANTHER" id="PTHR11267:SF204">
    <property type="entry name" value="SPADETAIL"/>
    <property type="match status" value="1"/>
</dbReference>
<evidence type="ECO:0000313" key="9">
    <source>
        <dbReference type="EMBL" id="KAH0809940.1"/>
    </source>
</evidence>
<reference evidence="9" key="1">
    <citation type="journal article" date="2020" name="J Insects Food Feed">
        <title>The yellow mealworm (Tenebrio molitor) genome: a resource for the emerging insects as food and feed industry.</title>
        <authorList>
            <person name="Eriksson T."/>
            <person name="Andere A."/>
            <person name="Kelstrup H."/>
            <person name="Emery V."/>
            <person name="Picard C."/>
        </authorList>
    </citation>
    <scope>NUCLEOTIDE SEQUENCE</scope>
    <source>
        <strain evidence="9">Stoneville</strain>
        <tissue evidence="9">Whole head</tissue>
    </source>
</reference>
<evidence type="ECO:0000256" key="4">
    <source>
        <dbReference type="ARBA" id="ARBA00023163"/>
    </source>
</evidence>
<evidence type="ECO:0000313" key="10">
    <source>
        <dbReference type="Proteomes" id="UP000719412"/>
    </source>
</evidence>
<dbReference type="GO" id="GO:0005634">
    <property type="term" value="C:nucleus"/>
    <property type="evidence" value="ECO:0007669"/>
    <property type="project" value="UniProtKB-SubCell"/>
</dbReference>
<gene>
    <name evidence="9" type="ORF">GEV33_012850</name>
</gene>
<dbReference type="PROSITE" id="PS50252">
    <property type="entry name" value="TBOX_3"/>
    <property type="match status" value="1"/>
</dbReference>
<comment type="caution">
    <text evidence="6">Lacks conserved residue(s) required for the propagation of feature annotation.</text>
</comment>
<dbReference type="InterPro" id="IPR046360">
    <property type="entry name" value="T-box_DNA-bd"/>
</dbReference>
<dbReference type="GO" id="GO:0000785">
    <property type="term" value="C:chromatin"/>
    <property type="evidence" value="ECO:0007669"/>
    <property type="project" value="TreeGrafter"/>
</dbReference>
<name>A0A8J6H8D3_TENMO</name>
<dbReference type="GO" id="GO:0045893">
    <property type="term" value="P:positive regulation of DNA-templated transcription"/>
    <property type="evidence" value="ECO:0007669"/>
    <property type="project" value="InterPro"/>
</dbReference>
<organism evidence="9 10">
    <name type="scientific">Tenebrio molitor</name>
    <name type="common">Yellow mealworm beetle</name>
    <dbReference type="NCBI Taxonomy" id="7067"/>
    <lineage>
        <taxon>Eukaryota</taxon>
        <taxon>Metazoa</taxon>
        <taxon>Ecdysozoa</taxon>
        <taxon>Arthropoda</taxon>
        <taxon>Hexapoda</taxon>
        <taxon>Insecta</taxon>
        <taxon>Pterygota</taxon>
        <taxon>Neoptera</taxon>
        <taxon>Endopterygota</taxon>
        <taxon>Coleoptera</taxon>
        <taxon>Polyphaga</taxon>
        <taxon>Cucujiformia</taxon>
        <taxon>Tenebrionidae</taxon>
        <taxon>Tenebrio</taxon>
    </lineage>
</organism>
<evidence type="ECO:0000259" key="8">
    <source>
        <dbReference type="PROSITE" id="PS50252"/>
    </source>
</evidence>
<feature type="compositionally biased region" description="Polar residues" evidence="7">
    <location>
        <begin position="188"/>
        <end position="204"/>
    </location>
</feature>
<dbReference type="PROSITE" id="PS01264">
    <property type="entry name" value="TBOX_2"/>
    <property type="match status" value="1"/>
</dbReference>
<keyword evidence="10" id="KW-1185">Reference proteome</keyword>
<dbReference type="PANTHER" id="PTHR11267">
    <property type="entry name" value="T-BOX PROTEIN-RELATED"/>
    <property type="match status" value="1"/>
</dbReference>
<feature type="compositionally biased region" description="Basic and acidic residues" evidence="7">
    <location>
        <begin position="168"/>
        <end position="185"/>
    </location>
</feature>
<sequence length="425" mass="48643">MDSASMRLFPVPAYKTYDLDPMQDYCVYLEIILVAPYRFKYSPSVGWTPAGPEETQSAKRLYLHPESPAKGSHWMSKDITFEKLKVTNTSCNPPADQIVLSSMHLYQPRLLIAKTTDPQALGVVPMRKFLFPETEFFGVTAYQNKNIVRLKIQNNPYAKGFLKNEKCGDKRECDDDRSDTPDSKRSVPLSSPQPELDSNVNTTDSEVFPTTISCEREDHSMLSKYDEWRCKRTTGPATGNDYPYYRYHKMSTSTQLTFPQIEMSGGPYTFTPARPDARLGYYRHPGLPRSETDREFLPPRRHEMNHTTNPSPMISTMLDRRIYHPYYEYSGSLSRGSTPPSSPDLDSGASLSPAIPMTLDVGQYQRNIVGGENSNLRAYGYFYPLYYFSHRKEKRSDSLYFQFQQSSKQEKKKSTGFSIDAILNS</sequence>
<keyword evidence="4" id="KW-0804">Transcription</keyword>
<evidence type="ECO:0000256" key="1">
    <source>
        <dbReference type="ARBA" id="ARBA00004123"/>
    </source>
</evidence>
<comment type="subcellular location">
    <subcellularLocation>
        <location evidence="1 6">Nucleus</location>
    </subcellularLocation>
</comment>
<evidence type="ECO:0000256" key="3">
    <source>
        <dbReference type="ARBA" id="ARBA00023125"/>
    </source>
</evidence>
<reference evidence="9" key="2">
    <citation type="submission" date="2021-08" db="EMBL/GenBank/DDBJ databases">
        <authorList>
            <person name="Eriksson T."/>
        </authorList>
    </citation>
    <scope>NUCLEOTIDE SEQUENCE</scope>
    <source>
        <strain evidence="9">Stoneville</strain>
        <tissue evidence="9">Whole head</tissue>
    </source>
</reference>